<dbReference type="InterPro" id="IPR041920">
    <property type="entry name" value="ROS/MUCR_sf"/>
</dbReference>
<dbReference type="Gene3D" id="1.10.10.1550">
    <property type="entry name" value="ROS/MUCR transcriptional regulator protein"/>
    <property type="match status" value="1"/>
</dbReference>
<accession>A0ABV6ZQP3</accession>
<name>A0ABV6ZQP3_9HYPH</name>
<reference evidence="2 3" key="1">
    <citation type="submission" date="2024-09" db="EMBL/GenBank/DDBJ databases">
        <title>Description of Labrys sedimenti sp. nov., isolated from a diclofenac-degrading enrichment culture, and genome-based reclassification of Labrys portucalensis as a later heterotypic synonym of Labrys neptuniae.</title>
        <authorList>
            <person name="Tancsics A."/>
            <person name="Csepanyi A."/>
        </authorList>
    </citation>
    <scope>NUCLEOTIDE SEQUENCE [LARGE SCALE GENOMIC DNA]</scope>
    <source>
        <strain evidence="2 3">LMG 23412</strain>
    </source>
</reference>
<dbReference type="EMBL" id="JBHGPK010000034">
    <property type="protein sequence ID" value="MFC2254505.1"/>
    <property type="molecule type" value="Genomic_DNA"/>
</dbReference>
<evidence type="ECO:0000313" key="3">
    <source>
        <dbReference type="Proteomes" id="UP001595190"/>
    </source>
</evidence>
<evidence type="ECO:0000313" key="2">
    <source>
        <dbReference type="EMBL" id="MFC2254505.1"/>
    </source>
</evidence>
<proteinExistence type="inferred from homology"/>
<comment type="similarity">
    <text evidence="1">Belongs to the ros/MucR family.</text>
</comment>
<sequence>MLRKLRKTSIISTSTQKERLNMLEDDTSLLDLTADIVSAYVANNQVATASLADLISSVHGSLTGLNDPKPVEADKPPTPAVPIRRSVTPDYVICLEDGLKFKSLTRHLRTAYDMTPDQYREKWGLSADYPMVAPNYSAQRSRLAREFGLGQRRQEAEVISVTPRAPSKGKRTKVS</sequence>
<organism evidence="2 3">
    <name type="scientific">Labrys neptuniae</name>
    <dbReference type="NCBI Taxonomy" id="376174"/>
    <lineage>
        <taxon>Bacteria</taxon>
        <taxon>Pseudomonadati</taxon>
        <taxon>Pseudomonadota</taxon>
        <taxon>Alphaproteobacteria</taxon>
        <taxon>Hyphomicrobiales</taxon>
        <taxon>Xanthobacteraceae</taxon>
        <taxon>Labrys</taxon>
    </lineage>
</organism>
<gene>
    <name evidence="2" type="ORF">ACETRX_33125</name>
</gene>
<dbReference type="Pfam" id="PF05443">
    <property type="entry name" value="ROS_MUCR"/>
    <property type="match status" value="1"/>
</dbReference>
<dbReference type="InterPro" id="IPR008807">
    <property type="entry name" value="ROS_MUCR"/>
</dbReference>
<protein>
    <submittedName>
        <fullName evidence="2">MucR family transcriptional regulator</fullName>
    </submittedName>
</protein>
<evidence type="ECO:0000256" key="1">
    <source>
        <dbReference type="ARBA" id="ARBA00007031"/>
    </source>
</evidence>
<dbReference type="RefSeq" id="WP_376717780.1">
    <property type="nucleotide sequence ID" value="NZ_JAVSCS010000049.1"/>
</dbReference>
<comment type="caution">
    <text evidence="2">The sequence shown here is derived from an EMBL/GenBank/DDBJ whole genome shotgun (WGS) entry which is preliminary data.</text>
</comment>
<dbReference type="Proteomes" id="UP001595190">
    <property type="component" value="Unassembled WGS sequence"/>
</dbReference>